<evidence type="ECO:0000256" key="3">
    <source>
        <dbReference type="ARBA" id="ARBA00022840"/>
    </source>
</evidence>
<feature type="domain" description="AAA+ ATPase" evidence="7">
    <location>
        <begin position="399"/>
        <end position="547"/>
    </location>
</feature>
<keyword evidence="4" id="KW-0378">Hydrolase</keyword>
<keyword evidence="3 4" id="KW-0067">ATP-binding</keyword>
<dbReference type="GO" id="GO:0006891">
    <property type="term" value="P:intra-Golgi vesicle-mediated transport"/>
    <property type="evidence" value="ECO:0007669"/>
    <property type="project" value="TreeGrafter"/>
</dbReference>
<evidence type="ECO:0000256" key="1">
    <source>
        <dbReference type="ARBA" id="ARBA00006914"/>
    </source>
</evidence>
<proteinExistence type="inferred from homology"/>
<dbReference type="GO" id="GO:0005795">
    <property type="term" value="C:Golgi stack"/>
    <property type="evidence" value="ECO:0007669"/>
    <property type="project" value="TreeGrafter"/>
</dbReference>
<dbReference type="InterPro" id="IPR018247">
    <property type="entry name" value="EF_Hand_1_Ca_BS"/>
</dbReference>
<feature type="domain" description="AAA+ ATPase" evidence="7">
    <location>
        <begin position="697"/>
        <end position="853"/>
    </location>
</feature>
<dbReference type="InterPro" id="IPR003593">
    <property type="entry name" value="AAA+_ATPase"/>
</dbReference>
<feature type="region of interest" description="Disordered" evidence="5">
    <location>
        <begin position="231"/>
        <end position="256"/>
    </location>
</feature>
<dbReference type="AlphaFoldDB" id="A0A7S2M5J1"/>
<feature type="chain" id="PRO_5031244915" description="Vesicle-fusing ATPase" evidence="6">
    <location>
        <begin position="26"/>
        <end position="940"/>
    </location>
</feature>
<dbReference type="PANTHER" id="PTHR23078">
    <property type="entry name" value="VESICULAR-FUSION PROTEIN NSF"/>
    <property type="match status" value="1"/>
</dbReference>
<evidence type="ECO:0000256" key="4">
    <source>
        <dbReference type="RuleBase" id="RU367045"/>
    </source>
</evidence>
<keyword evidence="6" id="KW-0732">Signal</keyword>
<dbReference type="Pfam" id="PF00004">
    <property type="entry name" value="AAA"/>
    <property type="match status" value="1"/>
</dbReference>
<dbReference type="SUPFAM" id="SSF52540">
    <property type="entry name" value="P-loop containing nucleoside triphosphate hydrolases"/>
    <property type="match status" value="2"/>
</dbReference>
<dbReference type="InterPro" id="IPR003959">
    <property type="entry name" value="ATPase_AAA_core"/>
</dbReference>
<evidence type="ECO:0000256" key="5">
    <source>
        <dbReference type="SAM" id="MobiDB-lite"/>
    </source>
</evidence>
<dbReference type="EC" id="3.6.4.6" evidence="4"/>
<protein>
    <recommendedName>
        <fullName evidence="4">Vesicle-fusing ATPase</fullName>
        <ecNumber evidence="4">3.6.4.6</ecNumber>
    </recommendedName>
</protein>
<dbReference type="PANTHER" id="PTHR23078:SF3">
    <property type="entry name" value="VESICLE-FUSING ATPASE"/>
    <property type="match status" value="1"/>
</dbReference>
<reference evidence="8" key="1">
    <citation type="submission" date="2021-01" db="EMBL/GenBank/DDBJ databases">
        <authorList>
            <person name="Corre E."/>
            <person name="Pelletier E."/>
            <person name="Niang G."/>
            <person name="Scheremetjew M."/>
            <person name="Finn R."/>
            <person name="Kale V."/>
            <person name="Holt S."/>
            <person name="Cochrane G."/>
            <person name="Meng A."/>
            <person name="Brown T."/>
            <person name="Cohen L."/>
        </authorList>
    </citation>
    <scope>NUCLEOTIDE SEQUENCE</scope>
    <source>
        <strain evidence="8">SM1012Den-03</strain>
    </source>
</reference>
<dbReference type="Gene3D" id="1.10.8.60">
    <property type="match status" value="1"/>
</dbReference>
<comment type="similarity">
    <text evidence="1 4">Belongs to the AAA ATPase family.</text>
</comment>
<evidence type="ECO:0000259" key="7">
    <source>
        <dbReference type="SMART" id="SM00382"/>
    </source>
</evidence>
<keyword evidence="4" id="KW-0813">Transport</keyword>
<keyword evidence="4" id="KW-0653">Protein transport</keyword>
<dbReference type="GO" id="GO:0046872">
    <property type="term" value="F:metal ion binding"/>
    <property type="evidence" value="ECO:0007669"/>
    <property type="project" value="UniProtKB-UniRule"/>
</dbReference>
<dbReference type="Gene3D" id="3.40.50.300">
    <property type="entry name" value="P-loop containing nucleotide triphosphate hydrolases"/>
    <property type="match status" value="2"/>
</dbReference>
<dbReference type="GO" id="GO:0043001">
    <property type="term" value="P:Golgi to plasma membrane protein transport"/>
    <property type="evidence" value="ECO:0007669"/>
    <property type="project" value="TreeGrafter"/>
</dbReference>
<dbReference type="GO" id="GO:0016887">
    <property type="term" value="F:ATP hydrolysis activity"/>
    <property type="evidence" value="ECO:0007669"/>
    <property type="project" value="InterPro"/>
</dbReference>
<comment type="subcellular location">
    <subcellularLocation>
        <location evidence="4">Cytoplasm</location>
    </subcellularLocation>
</comment>
<evidence type="ECO:0000256" key="2">
    <source>
        <dbReference type="ARBA" id="ARBA00022741"/>
    </source>
</evidence>
<dbReference type="GO" id="GO:0005524">
    <property type="term" value="F:ATP binding"/>
    <property type="evidence" value="ECO:0007669"/>
    <property type="project" value="UniProtKB-UniRule"/>
</dbReference>
<feature type="signal peptide" evidence="6">
    <location>
        <begin position="1"/>
        <end position="25"/>
    </location>
</feature>
<dbReference type="FunFam" id="3.40.50.300:FF:000154">
    <property type="entry name" value="Vesicle-fusing ATPase 1"/>
    <property type="match status" value="1"/>
</dbReference>
<dbReference type="SMART" id="SM00382">
    <property type="entry name" value="AAA"/>
    <property type="match status" value="2"/>
</dbReference>
<accession>A0A7S2M5J1</accession>
<evidence type="ECO:0000313" key="8">
    <source>
        <dbReference type="EMBL" id="CAD9623961.1"/>
    </source>
</evidence>
<evidence type="ECO:0000256" key="6">
    <source>
        <dbReference type="SAM" id="SignalP"/>
    </source>
</evidence>
<comment type="function">
    <text evidence="4">Required for vesicle-mediated transport. Catalyzes the fusion of transport vesicles within the Golgi cisternae. Is also required for transport from the endoplasmic reticulum to the Golgi stack. Seems to function as a fusion protein required for the delivery of cargo proteins to all compartments of the Golgi stack independent of vesicle origin.</text>
</comment>
<dbReference type="PROSITE" id="PS00018">
    <property type="entry name" value="EF_HAND_1"/>
    <property type="match status" value="1"/>
</dbReference>
<feature type="region of interest" description="Disordered" evidence="5">
    <location>
        <begin position="321"/>
        <end position="358"/>
    </location>
</feature>
<organism evidence="8">
    <name type="scientific">Skeletonema marinoi</name>
    <dbReference type="NCBI Taxonomy" id="267567"/>
    <lineage>
        <taxon>Eukaryota</taxon>
        <taxon>Sar</taxon>
        <taxon>Stramenopiles</taxon>
        <taxon>Ochrophyta</taxon>
        <taxon>Bacillariophyta</taxon>
        <taxon>Coscinodiscophyceae</taxon>
        <taxon>Thalassiosirophycidae</taxon>
        <taxon>Thalassiosirales</taxon>
        <taxon>Skeletonemataceae</taxon>
        <taxon>Skeletonema</taxon>
        <taxon>Skeletonema marinoi-dohrnii complex</taxon>
    </lineage>
</organism>
<comment type="catalytic activity">
    <reaction evidence="4">
        <text>ATP + H2O = ADP + phosphate + H(+)</text>
        <dbReference type="Rhea" id="RHEA:13065"/>
        <dbReference type="ChEBI" id="CHEBI:15377"/>
        <dbReference type="ChEBI" id="CHEBI:15378"/>
        <dbReference type="ChEBI" id="CHEBI:30616"/>
        <dbReference type="ChEBI" id="CHEBI:43474"/>
        <dbReference type="ChEBI" id="CHEBI:456216"/>
        <dbReference type="EC" id="3.6.4.6"/>
    </reaction>
</comment>
<keyword evidence="2 4" id="KW-0547">Nucleotide-binding</keyword>
<name>A0A7S2M5J1_9STRA</name>
<dbReference type="InterPro" id="IPR039812">
    <property type="entry name" value="Vesicle-fus_ATPase"/>
</dbReference>
<keyword evidence="4" id="KW-0460">Magnesium</keyword>
<dbReference type="InterPro" id="IPR027417">
    <property type="entry name" value="P-loop_NTPase"/>
</dbReference>
<dbReference type="EMBL" id="HBGZ01027397">
    <property type="protein sequence ID" value="CAD9623961.1"/>
    <property type="molecule type" value="Transcribed_RNA"/>
</dbReference>
<dbReference type="GO" id="GO:0035494">
    <property type="term" value="P:SNARE complex disassembly"/>
    <property type="evidence" value="ECO:0007669"/>
    <property type="project" value="InterPro"/>
</dbReference>
<gene>
    <name evidence="8" type="ORF">SMAR0320_LOCUS19491</name>
</gene>
<feature type="compositionally biased region" description="Low complexity" evidence="5">
    <location>
        <begin position="336"/>
        <end position="356"/>
    </location>
</feature>
<keyword evidence="4" id="KW-0931">ER-Golgi transport</keyword>
<keyword evidence="4" id="KW-0963">Cytoplasm</keyword>
<comment type="cofactor">
    <cofactor evidence="4">
        <name>Mg(2+)</name>
        <dbReference type="ChEBI" id="CHEBI:18420"/>
    </cofactor>
    <text evidence="4">Binds 1 Mg(2+) ion per subunit.</text>
</comment>
<keyword evidence="4" id="KW-0479">Metal-binding</keyword>
<sequence>MMMTPSYTFLLTALALCSNGGPVHGFSSHKRANVITPIHTTRHCRSRYPTTRLSLSSLPESTTIPQEQTLDSYLPPDHPLHSLVTATIEACAPRQLDTTADAHEAFRYEWGTWCATDKLDAVMETLDSVRLVTGAYDDLLDGNVDTTLVIGDGEHVDNTMDEEQTGKKMGKRIRVAGGKYWDIILHVLPKGARYQWKWTEGSWTIVQPLTGQTEVAQLRGPDRDGFYKKMRSRDLRGGGDGKTFGSSDAATNKDGAGYSTSGEVCVKYLGGPMRSYEGKAQQSTMLEVVIRPPITTLEDDIKATGTLEQLEWESVGRVLAKAKPASEEESDDVAEESATSNASADQTSSKSTSSDTLNKKLGMDFENVGGLDKQLDDIARRVLASRANPAAARKLGVSHVRGILLSGPPGCGKTLLARELSRLLGAREPQIVNGPEILDKFIGEAERRVRELFIPAEREYEEVGDSSALHIIILDEMDAIARKRGSMSSDTTGVRDSVVNQLLAKIDGVKEVPNVLIVGLTNRPELLDPALLRPGRLEVQLRVELPDRAGRRDILRIHTRRMKEENALSQDAIDSIEDMSDNGMGARTDYFTGAELAGLVRSAASFALAKAVESGFDENNDGMVTAEDLELALKEVRPALGTQDDVLKARYPFGISSECSASMKRIKRDLIRFITPTTSIAPRLNSLLLVGGSSNGKGAGGVIAGGAGCSALASWAGSSASINGYSDFVRFITALDILTAEGGGGDEARATALVERFSEAREMSHSLLILDDIDQICAGSGPGAYSSIMLSTLRALLRTPPPSTNVAKAGGQSKLTQGRGRTLQIIATTSRTDAACTILHEIFEETLVVPLLSDAKEVEKLLTDCLPAEVADASSMAGLISDRLGEVGCKTALRLAERAVLTAGDAADDAKTAQSEALEVILEDLVGDDAIAARVCKVEL</sequence>